<evidence type="ECO:0000256" key="1">
    <source>
        <dbReference type="SAM" id="MobiDB-lite"/>
    </source>
</evidence>
<dbReference type="PROSITE" id="PS51257">
    <property type="entry name" value="PROKAR_LIPOPROTEIN"/>
    <property type="match status" value="1"/>
</dbReference>
<evidence type="ECO:0000313" key="7">
    <source>
        <dbReference type="Proteomes" id="UP000284434"/>
    </source>
</evidence>
<evidence type="ECO:0000313" key="3">
    <source>
        <dbReference type="EMBL" id="MDB9223256.1"/>
    </source>
</evidence>
<dbReference type="GeneID" id="61273733"/>
<comment type="caution">
    <text evidence="5">The sequence shown here is derived from an EMBL/GenBank/DDBJ whole genome shotgun (WGS) entry which is preliminary data.</text>
</comment>
<reference evidence="6 7" key="1">
    <citation type="submission" date="2018-08" db="EMBL/GenBank/DDBJ databases">
        <title>A genome reference for cultivated species of the human gut microbiota.</title>
        <authorList>
            <person name="Zou Y."/>
            <person name="Xue W."/>
            <person name="Luo G."/>
        </authorList>
    </citation>
    <scope>NUCLEOTIDE SEQUENCE [LARGE SCALE GENOMIC DNA]</scope>
    <source>
        <strain evidence="4 6">AF14-6AC</strain>
        <strain evidence="5 7">OF03-11</strain>
    </source>
</reference>
<dbReference type="RefSeq" id="WP_013610821.1">
    <property type="nucleotide sequence ID" value="NZ_JABWDG010000028.1"/>
</dbReference>
<sequence>MKKNIIRKVYWGMTVLFGLAGCNEEKPATFDQINGIYFNNRLLNNTIVDSTNVTFVYTSADTMTVTVKVQALGRPVAYARPIDISVAGGNAIEGTDYELVSVAEMPAEAVNLDYNVQLNRTAVLKQENREIVLELKANEHFILPFEYQVQSGNDTTTVIRYRIIFSDRFTVAPESWDEDFGGEFSQQKFELICRVLEIDPAEFNTAGGISLARWQFIYIEMCDYVATQTEKKAAGEEYDEEAFDPTTGEPLFKY</sequence>
<organism evidence="5 7">
    <name type="scientific">Odoribacter splanchnicus</name>
    <dbReference type="NCBI Taxonomy" id="28118"/>
    <lineage>
        <taxon>Bacteria</taxon>
        <taxon>Pseudomonadati</taxon>
        <taxon>Bacteroidota</taxon>
        <taxon>Bacteroidia</taxon>
        <taxon>Bacteroidales</taxon>
        <taxon>Odoribacteraceae</taxon>
        <taxon>Odoribacter</taxon>
    </lineage>
</organism>
<gene>
    <name evidence="4" type="ORF">DWW24_03260</name>
    <name evidence="5" type="ORF">DXA53_13845</name>
    <name evidence="2" type="ORF">L0P03_15175</name>
    <name evidence="3" type="ORF">PN645_09600</name>
</gene>
<feature type="region of interest" description="Disordered" evidence="1">
    <location>
        <begin position="235"/>
        <end position="254"/>
    </location>
</feature>
<proteinExistence type="predicted"/>
<dbReference type="InterPro" id="IPR032299">
    <property type="entry name" value="DUF4843"/>
</dbReference>
<dbReference type="EMBL" id="JAQMRD010000010">
    <property type="protein sequence ID" value="MDB9223256.1"/>
    <property type="molecule type" value="Genomic_DNA"/>
</dbReference>
<dbReference type="Proteomes" id="UP000283426">
    <property type="component" value="Unassembled WGS sequence"/>
</dbReference>
<dbReference type="Proteomes" id="UP001212263">
    <property type="component" value="Unassembled WGS sequence"/>
</dbReference>
<dbReference type="Pfam" id="PF16132">
    <property type="entry name" value="DUF4843"/>
    <property type="match status" value="1"/>
</dbReference>
<dbReference type="Proteomes" id="UP001199750">
    <property type="component" value="Unassembled WGS sequence"/>
</dbReference>
<evidence type="ECO:0000313" key="2">
    <source>
        <dbReference type="EMBL" id="MCG4961180.1"/>
    </source>
</evidence>
<evidence type="ECO:0000313" key="5">
    <source>
        <dbReference type="EMBL" id="RGY05039.1"/>
    </source>
</evidence>
<evidence type="ECO:0000313" key="6">
    <source>
        <dbReference type="Proteomes" id="UP000283426"/>
    </source>
</evidence>
<name>A0A3D1UFZ1_9BACT</name>
<reference evidence="3" key="3">
    <citation type="submission" date="2023-01" db="EMBL/GenBank/DDBJ databases">
        <title>Human gut microbiome strain richness.</title>
        <authorList>
            <person name="Chen-Liaw A."/>
        </authorList>
    </citation>
    <scope>NUCLEOTIDE SEQUENCE</scope>
    <source>
        <strain evidence="3">RTP21484st1_B7_RTP21484_190118</strain>
    </source>
</reference>
<evidence type="ECO:0000313" key="4">
    <source>
        <dbReference type="EMBL" id="RGV29899.1"/>
    </source>
</evidence>
<reference evidence="2" key="2">
    <citation type="submission" date="2022-01" db="EMBL/GenBank/DDBJ databases">
        <title>Collection of gut derived symbiotic bacterial strains cultured from healthy donors.</title>
        <authorList>
            <person name="Lin H."/>
            <person name="Kohout C."/>
            <person name="Waligurski E."/>
            <person name="Pamer E.G."/>
        </authorList>
    </citation>
    <scope>NUCLEOTIDE SEQUENCE</scope>
    <source>
        <strain evidence="2">DFI.1.149</strain>
    </source>
</reference>
<dbReference type="EMBL" id="QSCO01000020">
    <property type="protein sequence ID" value="RGY05039.1"/>
    <property type="molecule type" value="Genomic_DNA"/>
</dbReference>
<dbReference type="EMBL" id="QRYW01000005">
    <property type="protein sequence ID" value="RGV29899.1"/>
    <property type="molecule type" value="Genomic_DNA"/>
</dbReference>
<dbReference type="EMBL" id="JAKNDN010000031">
    <property type="protein sequence ID" value="MCG4961180.1"/>
    <property type="molecule type" value="Genomic_DNA"/>
</dbReference>
<protein>
    <submittedName>
        <fullName evidence="5">DUF4843 domain-containing protein</fullName>
    </submittedName>
</protein>
<dbReference type="AlphaFoldDB" id="A0A3D1UFZ1"/>
<accession>A0A3D1UFZ1</accession>
<dbReference type="Proteomes" id="UP000284434">
    <property type="component" value="Unassembled WGS sequence"/>
</dbReference>